<dbReference type="RefSeq" id="WP_067978777.1">
    <property type="nucleotide sequence ID" value="NZ_FNHJ01000008.1"/>
</dbReference>
<dbReference type="EMBL" id="CP014163">
    <property type="protein sequence ID" value="AMB99303.1"/>
    <property type="molecule type" value="Genomic_DNA"/>
</dbReference>
<dbReference type="AlphaFoldDB" id="A0A0X8FL29"/>
<keyword evidence="2" id="KW-1185">Reference proteome</keyword>
<dbReference type="KEGG" id="auh:AWM75_04480"/>
<evidence type="ECO:0000313" key="1">
    <source>
        <dbReference type="EMBL" id="AMB99303.1"/>
    </source>
</evidence>
<dbReference type="Proteomes" id="UP000062260">
    <property type="component" value="Chromosome"/>
</dbReference>
<sequence length="65" mass="7648">MNKRFNWLRFSLLFLWPMFTGSDPAALLFSNESYQHIFNLSFIILGVILIYKATEPCDSQKDDSR</sequence>
<proteinExistence type="predicted"/>
<reference evidence="1 2" key="1">
    <citation type="journal article" date="2016" name="Genome Announc.">
        <title>Complete Genome Sequences of Aerococcus christensenii CCUG 28831T, Aerococcus sanguinicola CCUG 43001T, Aerococcus urinae CCUG 36881T, Aerococcus urinaeequi CCUG 28094T, Aerococcus urinaehominis CCUG 42038 BT, and Aerococcus viridans CCUG 4311T.</title>
        <authorList>
            <person name="Carkaci D."/>
            <person name="Dargis R."/>
            <person name="Nielsen X.C."/>
            <person name="Skovgaard O."/>
            <person name="Fuursted K."/>
            <person name="Christensen J.J."/>
        </authorList>
    </citation>
    <scope>NUCLEOTIDE SEQUENCE [LARGE SCALE GENOMIC DNA]</scope>
    <source>
        <strain evidence="1 2">CCUG42038B</strain>
    </source>
</reference>
<gene>
    <name evidence="1" type="ORF">AWM75_04480</name>
</gene>
<name>A0A0X8FL29_9LACT</name>
<protein>
    <submittedName>
        <fullName evidence="1">Uncharacterized protein</fullName>
    </submittedName>
</protein>
<accession>A0A0X8FL29</accession>
<reference evidence="2" key="2">
    <citation type="submission" date="2016-01" db="EMBL/GenBank/DDBJ databases">
        <title>Six Aerococcus type strain genome sequencing and assembly using PacBio and Illumina Hiseq.</title>
        <authorList>
            <person name="Carkaci D."/>
            <person name="Dargis R."/>
            <person name="Nielsen X.C."/>
            <person name="Skovgaard O."/>
            <person name="Fuursted K."/>
            <person name="Christensen J.J."/>
        </authorList>
    </citation>
    <scope>NUCLEOTIDE SEQUENCE [LARGE SCALE GENOMIC DNA]</scope>
    <source>
        <strain evidence="2">CCUG42038B</strain>
    </source>
</reference>
<organism evidence="1 2">
    <name type="scientific">Aerococcus urinaehominis</name>
    <dbReference type="NCBI Taxonomy" id="128944"/>
    <lineage>
        <taxon>Bacteria</taxon>
        <taxon>Bacillati</taxon>
        <taxon>Bacillota</taxon>
        <taxon>Bacilli</taxon>
        <taxon>Lactobacillales</taxon>
        <taxon>Aerococcaceae</taxon>
        <taxon>Aerococcus</taxon>
    </lineage>
</organism>
<evidence type="ECO:0000313" key="2">
    <source>
        <dbReference type="Proteomes" id="UP000062260"/>
    </source>
</evidence>